<dbReference type="PANTHER" id="PTHR13822">
    <property type="entry name" value="ATP SYNTHASE DELTA/EPSILON CHAIN"/>
    <property type="match status" value="1"/>
</dbReference>
<evidence type="ECO:0000259" key="10">
    <source>
        <dbReference type="Pfam" id="PF00401"/>
    </source>
</evidence>
<evidence type="ECO:0000256" key="7">
    <source>
        <dbReference type="ARBA" id="ARBA00023310"/>
    </source>
</evidence>
<dbReference type="Gene3D" id="2.60.15.10">
    <property type="entry name" value="F0F1 ATP synthase delta/epsilon subunit, N-terminal"/>
    <property type="match status" value="1"/>
</dbReference>
<evidence type="ECO:0000256" key="1">
    <source>
        <dbReference type="ARBA" id="ARBA00004184"/>
    </source>
</evidence>
<dbReference type="Pfam" id="PF00401">
    <property type="entry name" value="ATP-synt_DE"/>
    <property type="match status" value="1"/>
</dbReference>
<keyword evidence="5 8" id="KW-0472">Membrane</keyword>
<evidence type="ECO:0000256" key="5">
    <source>
        <dbReference type="ARBA" id="ARBA00023136"/>
    </source>
</evidence>
<dbReference type="GO" id="GO:0005886">
    <property type="term" value="C:plasma membrane"/>
    <property type="evidence" value="ECO:0007669"/>
    <property type="project" value="UniProtKB-SubCell"/>
</dbReference>
<protein>
    <recommendedName>
        <fullName evidence="8">ATP synthase epsilon chain</fullName>
    </recommendedName>
    <alternativeName>
        <fullName evidence="8">ATP synthase F1 sector epsilon subunit</fullName>
    </alternativeName>
    <alternativeName>
        <fullName evidence="8">F-ATPase epsilon subunit</fullName>
    </alternativeName>
</protein>
<keyword evidence="8" id="KW-1003">Cell membrane</keyword>
<feature type="domain" description="ATP synthase epsilon subunit C-terminal" evidence="10">
    <location>
        <begin position="85"/>
        <end position="132"/>
    </location>
</feature>
<gene>
    <name evidence="8" type="primary">atpC</name>
    <name evidence="12" type="ORF">ATC1_13787</name>
</gene>
<dbReference type="Proteomes" id="UP000053370">
    <property type="component" value="Unassembled WGS sequence"/>
</dbReference>
<evidence type="ECO:0000256" key="8">
    <source>
        <dbReference type="HAMAP-Rule" id="MF_00530"/>
    </source>
</evidence>
<evidence type="ECO:0000259" key="11">
    <source>
        <dbReference type="Pfam" id="PF02823"/>
    </source>
</evidence>
<dbReference type="AlphaFoldDB" id="A0A0S7BV37"/>
<dbReference type="InterPro" id="IPR001469">
    <property type="entry name" value="ATP_synth_F1_dsu/esu"/>
</dbReference>
<dbReference type="PANTHER" id="PTHR13822:SF10">
    <property type="entry name" value="ATP SYNTHASE EPSILON CHAIN, CHLOROPLASTIC"/>
    <property type="match status" value="1"/>
</dbReference>
<keyword evidence="8" id="KW-0375">Hydrogen ion transport</keyword>
<dbReference type="SUPFAM" id="SSF51344">
    <property type="entry name" value="Epsilon subunit of F1F0-ATP synthase N-terminal domain"/>
    <property type="match status" value="1"/>
</dbReference>
<dbReference type="GO" id="GO:0045259">
    <property type="term" value="C:proton-transporting ATP synthase complex"/>
    <property type="evidence" value="ECO:0007669"/>
    <property type="project" value="UniProtKB-KW"/>
</dbReference>
<dbReference type="EMBL" id="DF968181">
    <property type="protein sequence ID" value="GAP40806.1"/>
    <property type="molecule type" value="Genomic_DNA"/>
</dbReference>
<feature type="domain" description="ATP synthase F1 complex delta/epsilon subunit N-terminal" evidence="11">
    <location>
        <begin position="4"/>
        <end position="80"/>
    </location>
</feature>
<dbReference type="Pfam" id="PF02823">
    <property type="entry name" value="ATP-synt_DE_N"/>
    <property type="match status" value="1"/>
</dbReference>
<comment type="function">
    <text evidence="8">Produces ATP from ADP in the presence of a proton gradient across the membrane.</text>
</comment>
<evidence type="ECO:0000256" key="2">
    <source>
        <dbReference type="ARBA" id="ARBA00005712"/>
    </source>
</evidence>
<keyword evidence="4 8" id="KW-0406">Ion transport</keyword>
<evidence type="ECO:0000256" key="9">
    <source>
        <dbReference type="RuleBase" id="RU003656"/>
    </source>
</evidence>
<sequence>MSIRCRIVSRYGIVYDGNADAVMLPTIHGQVGILPHHIRMYTKMTNGIITVKVGDQTKEFTATGGFVQVTTDEIRILADASEVVDEIDLERAEAARNRALEAMKQAPTKESPDFLKAMMLFRKSSLRIKAAKRFKQKNPVAFSDKRK</sequence>
<evidence type="ECO:0000256" key="3">
    <source>
        <dbReference type="ARBA" id="ARBA00022448"/>
    </source>
</evidence>
<dbReference type="InterPro" id="IPR020547">
    <property type="entry name" value="ATP_synth_F1_esu_C"/>
</dbReference>
<keyword evidence="7 8" id="KW-0066">ATP synthesis</keyword>
<name>A0A0S7BV37_9CHLR</name>
<dbReference type="GO" id="GO:0012505">
    <property type="term" value="C:endomembrane system"/>
    <property type="evidence" value="ECO:0007669"/>
    <property type="project" value="UniProtKB-SubCell"/>
</dbReference>
<proteinExistence type="inferred from homology"/>
<dbReference type="InterPro" id="IPR020546">
    <property type="entry name" value="ATP_synth_F1_dsu/esu_N"/>
</dbReference>
<dbReference type="GO" id="GO:0005524">
    <property type="term" value="F:ATP binding"/>
    <property type="evidence" value="ECO:0007669"/>
    <property type="project" value="UniProtKB-UniRule"/>
</dbReference>
<keyword evidence="6 8" id="KW-0139">CF(1)</keyword>
<accession>A0A0S7BV37</accession>
<comment type="similarity">
    <text evidence="2 8 9">Belongs to the ATPase epsilon chain family.</text>
</comment>
<dbReference type="InterPro" id="IPR036771">
    <property type="entry name" value="ATPsynth_dsu/esu_N"/>
</dbReference>
<dbReference type="STRING" id="1678840.ATC1_13787"/>
<dbReference type="NCBIfam" id="TIGR01216">
    <property type="entry name" value="ATP_synt_epsi"/>
    <property type="match status" value="1"/>
</dbReference>
<comment type="subunit">
    <text evidence="8 9">F-type ATPases have 2 components, CF(1) - the catalytic core - and CF(0) - the membrane proton channel. CF(1) has five subunits: alpha(3), beta(3), gamma(1), delta(1), epsilon(1). CF(0) has three main subunits: a, b and c.</text>
</comment>
<comment type="subcellular location">
    <subcellularLocation>
        <location evidence="8">Cell membrane</location>
        <topology evidence="8">Peripheral membrane protein</topology>
    </subcellularLocation>
    <subcellularLocation>
        <location evidence="1">Endomembrane system</location>
        <topology evidence="1">Peripheral membrane protein</topology>
    </subcellularLocation>
</comment>
<organism evidence="12">
    <name type="scientific">Flexilinea flocculi</name>
    <dbReference type="NCBI Taxonomy" id="1678840"/>
    <lineage>
        <taxon>Bacteria</taxon>
        <taxon>Bacillati</taxon>
        <taxon>Chloroflexota</taxon>
        <taxon>Anaerolineae</taxon>
        <taxon>Anaerolineales</taxon>
        <taxon>Anaerolineaceae</taxon>
        <taxon>Flexilinea</taxon>
    </lineage>
</organism>
<dbReference type="GO" id="GO:0046933">
    <property type="term" value="F:proton-transporting ATP synthase activity, rotational mechanism"/>
    <property type="evidence" value="ECO:0007669"/>
    <property type="project" value="UniProtKB-UniRule"/>
</dbReference>
<evidence type="ECO:0000313" key="13">
    <source>
        <dbReference type="Proteomes" id="UP000053370"/>
    </source>
</evidence>
<evidence type="ECO:0000256" key="6">
    <source>
        <dbReference type="ARBA" id="ARBA00023196"/>
    </source>
</evidence>
<keyword evidence="3 8" id="KW-0813">Transport</keyword>
<dbReference type="OrthoDB" id="9804110at2"/>
<keyword evidence="13" id="KW-1185">Reference proteome</keyword>
<evidence type="ECO:0000313" key="12">
    <source>
        <dbReference type="EMBL" id="GAP40806.1"/>
    </source>
</evidence>
<dbReference type="HAMAP" id="MF_00530">
    <property type="entry name" value="ATP_synth_epsil_bac"/>
    <property type="match status" value="1"/>
</dbReference>
<dbReference type="CDD" id="cd12152">
    <property type="entry name" value="F1-ATPase_delta"/>
    <property type="match status" value="1"/>
</dbReference>
<dbReference type="RefSeq" id="WP_062280741.1">
    <property type="nucleotide sequence ID" value="NZ_DF968181.1"/>
</dbReference>
<evidence type="ECO:0000256" key="4">
    <source>
        <dbReference type="ARBA" id="ARBA00023065"/>
    </source>
</evidence>
<reference evidence="12" key="1">
    <citation type="journal article" date="2015" name="Genome Announc.">
        <title>Draft Genome Sequence of Anaerolineae Strain TC1, a Novel Isolate from a Methanogenic Wastewater Treatment System.</title>
        <authorList>
            <person name="Matsuura N."/>
            <person name="Tourlousse D.M."/>
            <person name="Sun L."/>
            <person name="Toyonaga M."/>
            <person name="Kuroda K."/>
            <person name="Ohashi A."/>
            <person name="Cruz R."/>
            <person name="Yamaguchi T."/>
            <person name="Sekiguchi Y."/>
        </authorList>
    </citation>
    <scope>NUCLEOTIDE SEQUENCE [LARGE SCALE GENOMIC DNA]</scope>
    <source>
        <strain evidence="12">TC1</strain>
    </source>
</reference>